<dbReference type="PANTHER" id="PTHR32196:SF15">
    <property type="entry name" value="SUGAR ABC TRANSPORTER PERMEASE PROTEIN"/>
    <property type="match status" value="1"/>
</dbReference>
<evidence type="ECO:0000256" key="3">
    <source>
        <dbReference type="ARBA" id="ARBA00022692"/>
    </source>
</evidence>
<dbReference type="Proteomes" id="UP000005273">
    <property type="component" value="Unassembled WGS sequence"/>
</dbReference>
<name>A0A0T5XDI2_9BACT</name>
<keyword evidence="2" id="KW-1003">Cell membrane</keyword>
<dbReference type="InterPro" id="IPR001851">
    <property type="entry name" value="ABC_transp_permease"/>
</dbReference>
<comment type="caution">
    <text evidence="7">The sequence shown here is derived from an EMBL/GenBank/DDBJ whole genome shotgun (WGS) entry which is preliminary data.</text>
</comment>
<feature type="transmembrane region" description="Helical" evidence="6">
    <location>
        <begin position="139"/>
        <end position="158"/>
    </location>
</feature>
<keyword evidence="3 6" id="KW-0812">Transmembrane</keyword>
<dbReference type="STRING" id="592015.HMPREF1705_03713"/>
<protein>
    <submittedName>
        <fullName evidence="7">Branched-chain amino acid ABC transporter, permease protein</fullName>
    </submittedName>
</protein>
<evidence type="ECO:0000256" key="2">
    <source>
        <dbReference type="ARBA" id="ARBA00022475"/>
    </source>
</evidence>
<dbReference type="GO" id="GO:0005886">
    <property type="term" value="C:plasma membrane"/>
    <property type="evidence" value="ECO:0007669"/>
    <property type="project" value="UniProtKB-SubCell"/>
</dbReference>
<evidence type="ECO:0000256" key="4">
    <source>
        <dbReference type="ARBA" id="ARBA00022989"/>
    </source>
</evidence>
<comment type="subcellular location">
    <subcellularLocation>
        <location evidence="1">Cell membrane</location>
        <topology evidence="1">Multi-pass membrane protein</topology>
    </subcellularLocation>
</comment>
<accession>A0A0T5XDI2</accession>
<feature type="transmembrane region" description="Helical" evidence="6">
    <location>
        <begin position="192"/>
        <end position="220"/>
    </location>
</feature>
<feature type="transmembrane region" description="Helical" evidence="6">
    <location>
        <begin position="106"/>
        <end position="127"/>
    </location>
</feature>
<dbReference type="AlphaFoldDB" id="A0A0T5XDI2"/>
<feature type="transmembrane region" description="Helical" evidence="6">
    <location>
        <begin position="55"/>
        <end position="74"/>
    </location>
</feature>
<dbReference type="EMBL" id="ACJX03000001">
    <property type="protein sequence ID" value="KRT36428.1"/>
    <property type="molecule type" value="Genomic_DNA"/>
</dbReference>
<feature type="transmembrane region" description="Helical" evidence="6">
    <location>
        <begin position="254"/>
        <end position="274"/>
    </location>
</feature>
<evidence type="ECO:0000313" key="8">
    <source>
        <dbReference type="Proteomes" id="UP000005273"/>
    </source>
</evidence>
<feature type="transmembrane region" description="Helical" evidence="6">
    <location>
        <begin position="281"/>
        <end position="298"/>
    </location>
</feature>
<dbReference type="eggNOG" id="COG1172">
    <property type="taxonomic scope" value="Bacteria"/>
</dbReference>
<dbReference type="OrthoDB" id="5499919at2"/>
<dbReference type="Pfam" id="PF02653">
    <property type="entry name" value="BPD_transp_2"/>
    <property type="match status" value="1"/>
</dbReference>
<dbReference type="GO" id="GO:0022857">
    <property type="term" value="F:transmembrane transporter activity"/>
    <property type="evidence" value="ECO:0007669"/>
    <property type="project" value="InterPro"/>
</dbReference>
<dbReference type="RefSeq" id="WP_009200886.1">
    <property type="nucleotide sequence ID" value="NZ_ACJX03000001.1"/>
</dbReference>
<evidence type="ECO:0000256" key="5">
    <source>
        <dbReference type="ARBA" id="ARBA00023136"/>
    </source>
</evidence>
<evidence type="ECO:0000256" key="6">
    <source>
        <dbReference type="SAM" id="Phobius"/>
    </source>
</evidence>
<feature type="transmembrane region" description="Helical" evidence="6">
    <location>
        <begin position="80"/>
        <end position="99"/>
    </location>
</feature>
<proteinExistence type="predicted"/>
<feature type="transmembrane region" description="Helical" evidence="6">
    <location>
        <begin position="304"/>
        <end position="328"/>
    </location>
</feature>
<keyword evidence="8" id="KW-1185">Reference proteome</keyword>
<gene>
    <name evidence="7" type="ORF">HMPREF1705_03713</name>
</gene>
<reference evidence="8" key="1">
    <citation type="submission" date="2012-09" db="EMBL/GenBank/DDBJ databases">
        <authorList>
            <person name="Weinstock G."/>
            <person name="Sodergren E."/>
            <person name="Clifton S."/>
            <person name="Fulton L."/>
            <person name="Fulton B."/>
            <person name="Courtney L."/>
            <person name="Fronick C."/>
            <person name="Harrison M."/>
            <person name="Strong C."/>
            <person name="Farmer C."/>
            <person name="Delehaunty K."/>
            <person name="Markovic C."/>
            <person name="Hall O."/>
            <person name="Minx P."/>
            <person name="Tomlinson C."/>
            <person name="Mitreva M."/>
            <person name="Nelson J."/>
            <person name="Hou S."/>
            <person name="Wollam A."/>
            <person name="Pepin K.H."/>
            <person name="Johnson M."/>
            <person name="Bhonagiri V."/>
            <person name="Nash W.E."/>
            <person name="Suruliraj S."/>
            <person name="Warren W."/>
            <person name="Chinwalla A."/>
            <person name="Mardis E.R."/>
            <person name="Wilson R.K."/>
        </authorList>
    </citation>
    <scope>NUCLEOTIDE SEQUENCE [LARGE SCALE GENOMIC DNA]</scope>
    <source>
        <strain evidence="8">OS1</strain>
    </source>
</reference>
<feature type="transmembrane region" description="Helical" evidence="6">
    <location>
        <begin position="20"/>
        <end position="43"/>
    </location>
</feature>
<dbReference type="PANTHER" id="PTHR32196">
    <property type="entry name" value="ABC TRANSPORTER PERMEASE PROTEIN YPHD-RELATED-RELATED"/>
    <property type="match status" value="1"/>
</dbReference>
<sequence>MTSGDFNEHSLWPRIKEGVASFGVARSIILLFLIILLIAALILDLPMDQILSSMLSRFGMNVILVLAMIPTIRSGTGPNFGLPLGISCGLIAAVLSIELDLRGFQAFFFAVGLGGALGAIAGYLYGLLLNKVKGQEMTVGTYFGFSIVSLMCIFWFLAPFKSPEMIWPYGGSGLRVTIALEGRFDKILNNFLAFDVFGVTIPTGLLLFYGAFCLIVWLFMHSKTGVALSTVGESPRFAESCGLSIDRYRTIGSVVSQALAAVGIIVYAQTFGFLQLYMAPLFMAFFAVASILIGGATLNRATIWHATVGCFLFQSILVVSMPVANLIISENLAEVARIIISNGIILYALTRREIGGGA</sequence>
<organism evidence="7 8">
    <name type="scientific">Acetomicrobium hydrogeniformans ATCC BAA-1850</name>
    <dbReference type="NCBI Taxonomy" id="592015"/>
    <lineage>
        <taxon>Bacteria</taxon>
        <taxon>Thermotogati</taxon>
        <taxon>Synergistota</taxon>
        <taxon>Synergistia</taxon>
        <taxon>Synergistales</taxon>
        <taxon>Acetomicrobiaceae</taxon>
        <taxon>Acetomicrobium</taxon>
    </lineage>
</organism>
<keyword evidence="5 6" id="KW-0472">Membrane</keyword>
<keyword evidence="4 6" id="KW-1133">Transmembrane helix</keyword>
<evidence type="ECO:0000313" key="7">
    <source>
        <dbReference type="EMBL" id="KRT36428.1"/>
    </source>
</evidence>
<evidence type="ECO:0000256" key="1">
    <source>
        <dbReference type="ARBA" id="ARBA00004651"/>
    </source>
</evidence>